<organism evidence="3 4">
    <name type="scientific">Cohnella zeiphila</name>
    <dbReference type="NCBI Taxonomy" id="2761120"/>
    <lineage>
        <taxon>Bacteria</taxon>
        <taxon>Bacillati</taxon>
        <taxon>Bacillota</taxon>
        <taxon>Bacilli</taxon>
        <taxon>Bacillales</taxon>
        <taxon>Paenibacillaceae</taxon>
        <taxon>Cohnella</taxon>
    </lineage>
</organism>
<reference evidence="3 4" key="1">
    <citation type="submission" date="2020-08" db="EMBL/GenBank/DDBJ databases">
        <title>Cohnella phylogeny.</title>
        <authorList>
            <person name="Dunlap C."/>
        </authorList>
    </citation>
    <scope>NUCLEOTIDE SEQUENCE [LARGE SCALE GENOMIC DNA]</scope>
    <source>
        <strain evidence="3 4">CBP 2801</strain>
    </source>
</reference>
<dbReference type="InterPro" id="IPR012854">
    <property type="entry name" value="Cu_amine_oxidase-like_N"/>
</dbReference>
<feature type="domain" description="Copper amine oxidase-like N-terminal" evidence="2">
    <location>
        <begin position="35"/>
        <end position="138"/>
    </location>
</feature>
<keyword evidence="4" id="KW-1185">Reference proteome</keyword>
<keyword evidence="1" id="KW-0732">Signal</keyword>
<dbReference type="Pfam" id="PF07833">
    <property type="entry name" value="Cu_amine_oxidN1"/>
    <property type="match status" value="1"/>
</dbReference>
<dbReference type="Gene3D" id="3.30.457.10">
    <property type="entry name" value="Copper amine oxidase-like, N-terminal domain"/>
    <property type="match status" value="1"/>
</dbReference>
<proteinExistence type="predicted"/>
<dbReference type="Proteomes" id="UP000564644">
    <property type="component" value="Unassembled WGS sequence"/>
</dbReference>
<gene>
    <name evidence="3" type="ORF">H7C18_00135</name>
</gene>
<dbReference type="EMBL" id="JACJVO010000001">
    <property type="protein sequence ID" value="MBB6729303.1"/>
    <property type="molecule type" value="Genomic_DNA"/>
</dbReference>
<evidence type="ECO:0000313" key="3">
    <source>
        <dbReference type="EMBL" id="MBB6729303.1"/>
    </source>
</evidence>
<feature type="signal peptide" evidence="1">
    <location>
        <begin position="1"/>
        <end position="24"/>
    </location>
</feature>
<dbReference type="RefSeq" id="WP_185126979.1">
    <property type="nucleotide sequence ID" value="NZ_JACJVO010000001.1"/>
</dbReference>
<dbReference type="InterPro" id="IPR036582">
    <property type="entry name" value="Mao_N_sf"/>
</dbReference>
<evidence type="ECO:0000259" key="2">
    <source>
        <dbReference type="Pfam" id="PF07833"/>
    </source>
</evidence>
<dbReference type="SUPFAM" id="SSF55383">
    <property type="entry name" value="Copper amine oxidase, domain N"/>
    <property type="match status" value="2"/>
</dbReference>
<feature type="chain" id="PRO_5030732429" evidence="1">
    <location>
        <begin position="25"/>
        <end position="311"/>
    </location>
</feature>
<evidence type="ECO:0000313" key="4">
    <source>
        <dbReference type="Proteomes" id="UP000564644"/>
    </source>
</evidence>
<comment type="caution">
    <text evidence="3">The sequence shown here is derived from an EMBL/GenBank/DDBJ whole genome shotgun (WGS) entry which is preliminary data.</text>
</comment>
<protein>
    <submittedName>
        <fullName evidence="3">Copper amine oxidase N-terminal domain-containing protein</fullName>
    </submittedName>
</protein>
<accession>A0A7X0SK68</accession>
<evidence type="ECO:0000256" key="1">
    <source>
        <dbReference type="SAM" id="SignalP"/>
    </source>
</evidence>
<dbReference type="AlphaFoldDB" id="A0A7X0SK68"/>
<sequence length="311" mass="34305">MRKMSVWAVSAILAAAILAPSAQAASDNSAIEVILNGKRISFVDARPLSNNGRVLVPLRVVSENLGAKVDYKNNVVSISQGTKTIKLTVGSKTATVNGKAVTLDSSPYVKSSRVFVPLRFVSEQLGQQVEWDGIDNYVWIGEKKIPLIDDVVKKAEPLTRYVNLFGGKDSYLLVDSEITDGFQVISMSQLPITVPSTASKAPDTVIYKIWSETFRGEPIDGWTVIKVRYSGYHFGLTYLLGDGVPRGRTNLVAQRVSNPDGSFTATFTLKDSGDGYRWGIKNWESIKLTDIKYIYFSLDSKSYVMIKNPFN</sequence>
<name>A0A7X0SK68_9BACL</name>